<evidence type="ECO:0000313" key="3">
    <source>
        <dbReference type="Proteomes" id="UP000017559"/>
    </source>
</evidence>
<comment type="caution">
    <text evidence="2">The sequence shown here is derived from an EMBL/GenBank/DDBJ whole genome shotgun (WGS) entry which is preliminary data.</text>
</comment>
<evidence type="ECO:0000259" key="1">
    <source>
        <dbReference type="Pfam" id="PF18803"/>
    </source>
</evidence>
<feature type="domain" description="CxC2-like cysteine cluster KDZ transposase-associated" evidence="1">
    <location>
        <begin position="71"/>
        <end position="124"/>
    </location>
</feature>
<protein>
    <recommendedName>
        <fullName evidence="1">CxC2-like cysteine cluster KDZ transposase-associated domain-containing protein</fullName>
    </recommendedName>
</protein>
<dbReference type="HOGENOM" id="CLU_003703_1_0_1"/>
<name>V2W6C3_MONRO</name>
<dbReference type="KEGG" id="mrr:Moror_12214"/>
<dbReference type="Proteomes" id="UP000017559">
    <property type="component" value="Unassembled WGS sequence"/>
</dbReference>
<dbReference type="STRING" id="1381753.V2W6C3"/>
<dbReference type="AlphaFoldDB" id="V2W6C3"/>
<evidence type="ECO:0000313" key="2">
    <source>
        <dbReference type="EMBL" id="ESK82358.1"/>
    </source>
</evidence>
<proteinExistence type="predicted"/>
<dbReference type="EMBL" id="AWSO01001960">
    <property type="protein sequence ID" value="ESK82358.1"/>
    <property type="molecule type" value="Genomic_DNA"/>
</dbReference>
<accession>V2W6C3</accession>
<keyword evidence="3" id="KW-1185">Reference proteome</keyword>
<reference evidence="2 3" key="1">
    <citation type="journal article" date="2014" name="BMC Genomics">
        <title>Genome and secretome analysis of the hemibiotrophic fungal pathogen, Moniliophthora roreri, which causes frosty pod rot disease of cacao: mechanisms of the biotrophic and necrotrophic phases.</title>
        <authorList>
            <person name="Meinhardt L.W."/>
            <person name="Costa G.G.L."/>
            <person name="Thomazella D.P.T."/>
            <person name="Teixeira P.J.P.L."/>
            <person name="Carazzolle M.F."/>
            <person name="Schuster S.C."/>
            <person name="Carlson J.E."/>
            <person name="Guiltinan M.J."/>
            <person name="Mieczkowski P."/>
            <person name="Farmer A."/>
            <person name="Ramaraj T."/>
            <person name="Crozier J."/>
            <person name="Davis R.E."/>
            <person name="Shao J."/>
            <person name="Melnick R.L."/>
            <person name="Pereira G.A.G."/>
            <person name="Bailey B.A."/>
        </authorList>
    </citation>
    <scope>NUCLEOTIDE SEQUENCE [LARGE SCALE GENOMIC DNA]</scope>
    <source>
        <strain evidence="2 3">MCA 2997</strain>
    </source>
</reference>
<dbReference type="OrthoDB" id="3257613at2759"/>
<dbReference type="Pfam" id="PF18803">
    <property type="entry name" value="CxC2"/>
    <property type="match status" value="1"/>
</dbReference>
<dbReference type="InterPro" id="IPR041457">
    <property type="entry name" value="CxC2_KDZ-assoc"/>
</dbReference>
<sequence length="188" mass="21710">MQLICKSCILDSHQNCLLHVIWKWNGQYYEWVSLASLGLVVQLGHHSNMPCPAPNTHIPSNFTVLHTNGFHQLLSYEWYPATTKIPQTCFTFRLLEHFHTMTLVGKINAYNYYCGLQNLTDNSGNLIFKDRYESFRRVTREWRHLKMLKRAGRGNNGMRSVNQTHPSELAIVCPACPHPGINLPDGWE</sequence>
<gene>
    <name evidence="2" type="ORF">Moror_12214</name>
</gene>
<organism evidence="2 3">
    <name type="scientific">Moniliophthora roreri (strain MCA 2997)</name>
    <name type="common">Cocoa frosty pod rot fungus</name>
    <name type="synonym">Crinipellis roreri</name>
    <dbReference type="NCBI Taxonomy" id="1381753"/>
    <lineage>
        <taxon>Eukaryota</taxon>
        <taxon>Fungi</taxon>
        <taxon>Dikarya</taxon>
        <taxon>Basidiomycota</taxon>
        <taxon>Agaricomycotina</taxon>
        <taxon>Agaricomycetes</taxon>
        <taxon>Agaricomycetidae</taxon>
        <taxon>Agaricales</taxon>
        <taxon>Marasmiineae</taxon>
        <taxon>Marasmiaceae</taxon>
        <taxon>Moniliophthora</taxon>
    </lineage>
</organism>